<dbReference type="Gene3D" id="1.10.630.10">
    <property type="entry name" value="Cytochrome P450"/>
    <property type="match status" value="1"/>
</dbReference>
<name>A0A835J2Q5_9ROSI</name>
<protein>
    <submittedName>
        <fullName evidence="2">Uncharacterized protein</fullName>
    </submittedName>
</protein>
<evidence type="ECO:0000313" key="3">
    <source>
        <dbReference type="Proteomes" id="UP000657918"/>
    </source>
</evidence>
<reference evidence="2 3" key="1">
    <citation type="submission" date="2020-10" db="EMBL/GenBank/DDBJ databases">
        <title>Plant Genome Project.</title>
        <authorList>
            <person name="Zhang R.-G."/>
        </authorList>
    </citation>
    <scope>NUCLEOTIDE SEQUENCE [LARGE SCALE GENOMIC DNA]</scope>
    <source>
        <strain evidence="2">FAFU-HL-1</strain>
        <tissue evidence="2">Leaf</tissue>
    </source>
</reference>
<keyword evidence="3" id="KW-1185">Reference proteome</keyword>
<dbReference type="GO" id="GO:0020037">
    <property type="term" value="F:heme binding"/>
    <property type="evidence" value="ECO:0007669"/>
    <property type="project" value="InterPro"/>
</dbReference>
<proteinExistence type="predicted"/>
<feature type="transmembrane region" description="Helical" evidence="1">
    <location>
        <begin position="20"/>
        <end position="43"/>
    </location>
</feature>
<dbReference type="OrthoDB" id="1372046at2759"/>
<keyword evidence="1" id="KW-0812">Transmembrane</keyword>
<accession>A0A835J2Q5</accession>
<dbReference type="InterPro" id="IPR036396">
    <property type="entry name" value="Cyt_P450_sf"/>
</dbReference>
<dbReference type="GO" id="GO:0005506">
    <property type="term" value="F:iron ion binding"/>
    <property type="evidence" value="ECO:0007669"/>
    <property type="project" value="InterPro"/>
</dbReference>
<gene>
    <name evidence="2" type="ORF">SADUNF_Sadunf19G0084900</name>
</gene>
<evidence type="ECO:0000256" key="1">
    <source>
        <dbReference type="SAM" id="Phobius"/>
    </source>
</evidence>
<organism evidence="2 3">
    <name type="scientific">Salix dunnii</name>
    <dbReference type="NCBI Taxonomy" id="1413687"/>
    <lineage>
        <taxon>Eukaryota</taxon>
        <taxon>Viridiplantae</taxon>
        <taxon>Streptophyta</taxon>
        <taxon>Embryophyta</taxon>
        <taxon>Tracheophyta</taxon>
        <taxon>Spermatophyta</taxon>
        <taxon>Magnoliopsida</taxon>
        <taxon>eudicotyledons</taxon>
        <taxon>Gunneridae</taxon>
        <taxon>Pentapetalae</taxon>
        <taxon>rosids</taxon>
        <taxon>fabids</taxon>
        <taxon>Malpighiales</taxon>
        <taxon>Salicaceae</taxon>
        <taxon>Saliceae</taxon>
        <taxon>Salix</taxon>
    </lineage>
</organism>
<dbReference type="Proteomes" id="UP000657918">
    <property type="component" value="Unassembled WGS sequence"/>
</dbReference>
<dbReference type="EMBL" id="JADGMS010000019">
    <property type="protein sequence ID" value="KAF9661593.1"/>
    <property type="molecule type" value="Genomic_DNA"/>
</dbReference>
<keyword evidence="1" id="KW-1133">Transmembrane helix</keyword>
<sequence length="134" mass="15778">METNLQSMAVTASQVFYTWISSFHASFTFPFSVNLFLSSYWYTNGNPGIRSFRRIKTGWPIIGETWDFMMAARCGIPEKFINDRVSKYSPEVFQTSLLGHNIATFWKPVFLTPEKEYYYSDDQADEDYEKYIEH</sequence>
<evidence type="ECO:0000313" key="2">
    <source>
        <dbReference type="EMBL" id="KAF9661593.1"/>
    </source>
</evidence>
<dbReference type="GO" id="GO:0016705">
    <property type="term" value="F:oxidoreductase activity, acting on paired donors, with incorporation or reduction of molecular oxygen"/>
    <property type="evidence" value="ECO:0007669"/>
    <property type="project" value="InterPro"/>
</dbReference>
<dbReference type="AlphaFoldDB" id="A0A835J2Q5"/>
<keyword evidence="1" id="KW-0472">Membrane</keyword>
<dbReference type="GO" id="GO:0004497">
    <property type="term" value="F:monooxygenase activity"/>
    <property type="evidence" value="ECO:0007669"/>
    <property type="project" value="InterPro"/>
</dbReference>
<comment type="caution">
    <text evidence="2">The sequence shown here is derived from an EMBL/GenBank/DDBJ whole genome shotgun (WGS) entry which is preliminary data.</text>
</comment>